<evidence type="ECO:0000313" key="2">
    <source>
        <dbReference type="EMBL" id="QJE95258.1"/>
    </source>
</evidence>
<dbReference type="Pfam" id="PF13385">
    <property type="entry name" value="Laminin_G_3"/>
    <property type="match status" value="1"/>
</dbReference>
<evidence type="ECO:0000313" key="3">
    <source>
        <dbReference type="Proteomes" id="UP000501812"/>
    </source>
</evidence>
<dbReference type="Proteomes" id="UP000501812">
    <property type="component" value="Chromosome"/>
</dbReference>
<accession>A0A858RFC8</accession>
<keyword evidence="3" id="KW-1185">Reference proteome</keyword>
<gene>
    <name evidence="2" type="ORF">HHL09_05530</name>
</gene>
<dbReference type="SUPFAM" id="SSF49899">
    <property type="entry name" value="Concanavalin A-like lectins/glucanases"/>
    <property type="match status" value="1"/>
</dbReference>
<organism evidence="2 3">
    <name type="scientific">Luteolibacter luteus</name>
    <dbReference type="NCBI Taxonomy" id="2728835"/>
    <lineage>
        <taxon>Bacteria</taxon>
        <taxon>Pseudomonadati</taxon>
        <taxon>Verrucomicrobiota</taxon>
        <taxon>Verrucomicrobiia</taxon>
        <taxon>Verrucomicrobiales</taxon>
        <taxon>Verrucomicrobiaceae</taxon>
        <taxon>Luteolibacter</taxon>
    </lineage>
</organism>
<dbReference type="EMBL" id="CP051774">
    <property type="protein sequence ID" value="QJE95258.1"/>
    <property type="molecule type" value="Genomic_DNA"/>
</dbReference>
<feature type="signal peptide" evidence="1">
    <location>
        <begin position="1"/>
        <end position="20"/>
    </location>
</feature>
<dbReference type="InterPro" id="IPR013320">
    <property type="entry name" value="ConA-like_dom_sf"/>
</dbReference>
<dbReference type="KEGG" id="luo:HHL09_05530"/>
<dbReference type="RefSeq" id="WP_169453536.1">
    <property type="nucleotide sequence ID" value="NZ_CP051774.1"/>
</dbReference>
<protein>
    <submittedName>
        <fullName evidence="2">LamG domain-containing protein</fullName>
    </submittedName>
</protein>
<reference evidence="2 3" key="1">
    <citation type="submission" date="2020-04" db="EMBL/GenBank/DDBJ databases">
        <title>Luteolibacter sp. G-1-1-1 isolated from soil.</title>
        <authorList>
            <person name="Dahal R.H."/>
        </authorList>
    </citation>
    <scope>NUCLEOTIDE SEQUENCE [LARGE SCALE GENOMIC DNA]</scope>
    <source>
        <strain evidence="2 3">G-1-1-1</strain>
    </source>
</reference>
<feature type="chain" id="PRO_5032291256" evidence="1">
    <location>
        <begin position="21"/>
        <end position="268"/>
    </location>
</feature>
<dbReference type="Gene3D" id="2.60.120.200">
    <property type="match status" value="1"/>
</dbReference>
<dbReference type="AlphaFoldDB" id="A0A858RFC8"/>
<sequence>MKKSSSILLASLLAMPLSQGAIVTGLVGYWGFEDSTTNGGSGGSAFDGVLMGNAATTGTVRAGSGALLLDGSGDYLDITSTVDVNQPWTVSAWFNSDVAPTGRGMVFESSGSFAMSFGIREGTPATNTNFQAFADAATGGDPSGDFQIGDAATIGAWHHILLAFTPSTSTTSGSITGYLDGTQSYNLTVPTGVSLVAANGFHIGTYRSANDRWFDGSIDEVGMWNRTLSPAEAASVYRAGQAGLAIPEPSVAMLGSLGLILLFRRRAS</sequence>
<proteinExistence type="predicted"/>
<keyword evidence="1" id="KW-0732">Signal</keyword>
<name>A0A858RFC8_9BACT</name>
<evidence type="ECO:0000256" key="1">
    <source>
        <dbReference type="SAM" id="SignalP"/>
    </source>
</evidence>